<gene>
    <name evidence="3" type="ORF">SAMN05444126_10427</name>
</gene>
<name>A0A1H9R4J6_9BACI</name>
<dbReference type="Proteomes" id="UP000199318">
    <property type="component" value="Unassembled WGS sequence"/>
</dbReference>
<keyword evidence="3" id="KW-0689">Ribosomal protein</keyword>
<evidence type="ECO:0000256" key="1">
    <source>
        <dbReference type="PROSITE-ProRule" id="PRU00409"/>
    </source>
</evidence>
<dbReference type="InterPro" id="IPR011761">
    <property type="entry name" value="ATP-grasp"/>
</dbReference>
<keyword evidence="1" id="KW-0547">Nucleotide-binding</keyword>
<dbReference type="EMBL" id="FOGV01000004">
    <property type="protein sequence ID" value="SER67654.1"/>
    <property type="molecule type" value="Genomic_DNA"/>
</dbReference>
<dbReference type="STRING" id="1464123.SAMN05444126_10427"/>
<keyword evidence="4" id="KW-1185">Reference proteome</keyword>
<dbReference type="GO" id="GO:0005840">
    <property type="term" value="C:ribosome"/>
    <property type="evidence" value="ECO:0007669"/>
    <property type="project" value="UniProtKB-KW"/>
</dbReference>
<dbReference type="GO" id="GO:0009432">
    <property type="term" value="P:SOS response"/>
    <property type="evidence" value="ECO:0007669"/>
    <property type="project" value="TreeGrafter"/>
</dbReference>
<dbReference type="AlphaFoldDB" id="A0A1H9R4J6"/>
<dbReference type="GO" id="GO:0046872">
    <property type="term" value="F:metal ion binding"/>
    <property type="evidence" value="ECO:0007669"/>
    <property type="project" value="InterPro"/>
</dbReference>
<dbReference type="OrthoDB" id="4426445at2"/>
<comment type="caution">
    <text evidence="3">The sequence shown here is derived from an EMBL/GenBank/DDBJ whole genome shotgun (WGS) entry which is preliminary data.</text>
</comment>
<protein>
    <submittedName>
        <fullName evidence="3">Ribosomal protein S6--L-glutamate ligase/gamma-F420-2:alpha-L-glutamate ligase</fullName>
    </submittedName>
</protein>
<dbReference type="RefSeq" id="WP_093072057.1">
    <property type="nucleotide sequence ID" value="NZ_FOGV01000004.1"/>
</dbReference>
<keyword evidence="3" id="KW-0436">Ligase</keyword>
<dbReference type="GO" id="GO:0018169">
    <property type="term" value="F:ribosomal S6-glutamic acid ligase activity"/>
    <property type="evidence" value="ECO:0007669"/>
    <property type="project" value="TreeGrafter"/>
</dbReference>
<keyword evidence="3" id="KW-0687">Ribonucleoprotein</keyword>
<accession>A0A1H9R4J6</accession>
<dbReference type="Pfam" id="PF08443">
    <property type="entry name" value="RimK"/>
    <property type="match status" value="1"/>
</dbReference>
<organism evidence="3 4">
    <name type="scientific">Salisediminibacterium halotolerans</name>
    <dbReference type="NCBI Taxonomy" id="517425"/>
    <lineage>
        <taxon>Bacteria</taxon>
        <taxon>Bacillati</taxon>
        <taxon>Bacillota</taxon>
        <taxon>Bacilli</taxon>
        <taxon>Bacillales</taxon>
        <taxon>Bacillaceae</taxon>
        <taxon>Salisediminibacterium</taxon>
    </lineage>
</organism>
<evidence type="ECO:0000313" key="4">
    <source>
        <dbReference type="Proteomes" id="UP000199318"/>
    </source>
</evidence>
<dbReference type="GO" id="GO:0005524">
    <property type="term" value="F:ATP binding"/>
    <property type="evidence" value="ECO:0007669"/>
    <property type="project" value="UniProtKB-UniRule"/>
</dbReference>
<dbReference type="Gene3D" id="3.30.470.20">
    <property type="entry name" value="ATP-grasp fold, B domain"/>
    <property type="match status" value="1"/>
</dbReference>
<dbReference type="PANTHER" id="PTHR21621">
    <property type="entry name" value="RIBOSOMAL PROTEIN S6 MODIFICATION PROTEIN"/>
    <property type="match status" value="1"/>
</dbReference>
<proteinExistence type="predicted"/>
<feature type="domain" description="ATP-grasp" evidence="2">
    <location>
        <begin position="104"/>
        <end position="284"/>
    </location>
</feature>
<dbReference type="GO" id="GO:0005737">
    <property type="term" value="C:cytoplasm"/>
    <property type="evidence" value="ECO:0007669"/>
    <property type="project" value="TreeGrafter"/>
</dbReference>
<dbReference type="PROSITE" id="PS50975">
    <property type="entry name" value="ATP_GRASP"/>
    <property type="match status" value="1"/>
</dbReference>
<evidence type="ECO:0000259" key="2">
    <source>
        <dbReference type="PROSITE" id="PS50975"/>
    </source>
</evidence>
<dbReference type="Gene3D" id="3.40.50.20">
    <property type="match status" value="1"/>
</dbReference>
<dbReference type="SUPFAM" id="SSF56059">
    <property type="entry name" value="Glutathione synthetase ATP-binding domain-like"/>
    <property type="match status" value="1"/>
</dbReference>
<dbReference type="InterPro" id="IPR013651">
    <property type="entry name" value="ATP-grasp_RimK-type"/>
</dbReference>
<dbReference type="PANTHER" id="PTHR21621:SF0">
    <property type="entry name" value="BETA-CITRYLGLUTAMATE SYNTHASE B-RELATED"/>
    <property type="match status" value="1"/>
</dbReference>
<evidence type="ECO:0000313" key="3">
    <source>
        <dbReference type="EMBL" id="SER67654.1"/>
    </source>
</evidence>
<sequence length="284" mass="30914">MNCRKGWLVYREKDIARNRRFVDLLAVAAKKYALDLTVKPYESIDFQLTAGNAGPESNSGVSLPAFIMNRAVAPWLNEAAEVMGIRCYNRANIARIANDKRLAHAHLHQLGVPMLPTRACSLTQVLDERTHQSIIAKDPLGRGGTGVKLLNISDSPASIRAALPKQVIEQPVGGQPGKDLRVYIVGGKIIAAVLRESSTDFRANISQGGSSKLVELTLAQRQIVEKITSAFQLDFVGLDFLLDENGHPLFNEMEDAVGCRSLYIAGQDNIADVVMAHIASDLAT</sequence>
<reference evidence="4" key="1">
    <citation type="submission" date="2016-10" db="EMBL/GenBank/DDBJ databases">
        <authorList>
            <person name="de Groot N.N."/>
        </authorList>
    </citation>
    <scope>NUCLEOTIDE SEQUENCE [LARGE SCALE GENOMIC DNA]</scope>
    <source>
        <strain evidence="4">10nlg</strain>
    </source>
</reference>
<keyword evidence="1" id="KW-0067">ATP-binding</keyword>